<gene>
    <name evidence="14" type="primary">NDC80</name>
    <name evidence="14" type="ORF">EHS25_001573</name>
</gene>
<dbReference type="Gene3D" id="1.10.418.30">
    <property type="entry name" value="Ncd80 complex, Ncd80 subunit"/>
    <property type="match status" value="1"/>
</dbReference>
<comment type="similarity">
    <text evidence="1 10">Belongs to the NDC80/HEC1 family.</text>
</comment>
<feature type="compositionally biased region" description="Gly residues" evidence="12">
    <location>
        <begin position="76"/>
        <end position="88"/>
    </location>
</feature>
<dbReference type="PANTHER" id="PTHR10643:SF2">
    <property type="entry name" value="KINETOCHORE PROTEIN NDC80 HOMOLOG"/>
    <property type="match status" value="1"/>
</dbReference>
<name>A0A427YGF8_9TREE</name>
<evidence type="ECO:0000256" key="9">
    <source>
        <dbReference type="ARBA" id="ARBA00023328"/>
    </source>
</evidence>
<dbReference type="InterPro" id="IPR055260">
    <property type="entry name" value="Ndc80_CH"/>
</dbReference>
<proteinExistence type="inferred from homology"/>
<keyword evidence="3 10" id="KW-0132">Cell division</keyword>
<evidence type="ECO:0000313" key="14">
    <source>
        <dbReference type="EMBL" id="RSH90239.1"/>
    </source>
</evidence>
<feature type="coiled-coil region" evidence="11">
    <location>
        <begin position="316"/>
        <end position="361"/>
    </location>
</feature>
<dbReference type="InterPro" id="IPR005550">
    <property type="entry name" value="Kinetochore_Ndc80"/>
</dbReference>
<evidence type="ECO:0000256" key="11">
    <source>
        <dbReference type="SAM" id="Coils"/>
    </source>
</evidence>
<comment type="subcellular location">
    <subcellularLocation>
        <location evidence="10">Chromosome</location>
        <location evidence="10">Centromere</location>
        <location evidence="10">Kinetochore</location>
    </subcellularLocation>
    <subcellularLocation>
        <location evidence="10">Nucleus</location>
    </subcellularLocation>
</comment>
<feature type="compositionally biased region" description="Polar residues" evidence="12">
    <location>
        <begin position="38"/>
        <end position="63"/>
    </location>
</feature>
<sequence length="691" mass="76768">MDSRRRTLASEGPLGNALPSTSIPVPSSAMKKPAMSRLGNSRMSLAPSSSIGGPASRMSSVSGATIGVSHSSSDGPGAGPGASAGAGGMRRSTIQPGRNEGVMMSASRGDGGIYGRTPQTTRSIPGSVRRNSVYTSGRPSLAPVMHSSGVRDNRPIRSEAFRVASAKNIEGFLRLNRCSIAITSKFWTGGAATRDVHDILKWLINEFIDPGFQWGKKFEDDCVQILKDLRYPAVDTISKTSLTTAGSGANWPNLLAMMNWLVELCKALEQWKDPELSTDPVMFSAKELDINNPAFEDRLMWDFASATYTLWYYDGIESYPEEIQELEEAYDRLAQESFDASENLETEVQKRTLELKQLQAQEPPLKKLEEEYMQLMGDKTKFIAFLELHKNKADKIRQGIDKAKALMADQENQIAAARAELVEIETAVAAQNLSPDEVQRMNHERETLSRNLDDLRGKIAEARQFAYDQEMLVTKSMDRFEQLLADYTALGHQIGVIRPLSEGPTLGPGDVDYSVDVDLGLEDLHEVQGQGKNMRQVIWPALQAYGETFRKQMVEMENGNIALDDENDRLGQKVERQKEEAANLEMRLRVVREQAEEAKHRLDAETAETNETVTKLETEVRAMSNQSQQSVLKTQSELESTKIAFKELRHKTALLQDSVLKQLTSHIDVIIKAKEHTANSLRGVRSFAEAR</sequence>
<comment type="subunit">
    <text evidence="10">Component of the NDC80 complex.</text>
</comment>
<dbReference type="AlphaFoldDB" id="A0A427YGF8"/>
<dbReference type="PANTHER" id="PTHR10643">
    <property type="entry name" value="KINETOCHORE PROTEIN NDC80"/>
    <property type="match status" value="1"/>
</dbReference>
<evidence type="ECO:0000256" key="3">
    <source>
        <dbReference type="ARBA" id="ARBA00022618"/>
    </source>
</evidence>
<feature type="coiled-coil region" evidence="11">
    <location>
        <begin position="393"/>
        <end position="465"/>
    </location>
</feature>
<comment type="caution">
    <text evidence="14">The sequence shown here is derived from an EMBL/GenBank/DDBJ whole genome shotgun (WGS) entry which is preliminary data.</text>
</comment>
<keyword evidence="4 10" id="KW-0498">Mitosis</keyword>
<keyword evidence="6 11" id="KW-0175">Coiled coil</keyword>
<protein>
    <recommendedName>
        <fullName evidence="10">Kinetochore protein NDC80</fullName>
    </recommendedName>
</protein>
<dbReference type="GO" id="GO:0031262">
    <property type="term" value="C:Ndc80 complex"/>
    <property type="evidence" value="ECO:0007669"/>
    <property type="project" value="UniProtKB-UniRule"/>
</dbReference>
<organism evidence="14 15">
    <name type="scientific">Saitozyma podzolica</name>
    <dbReference type="NCBI Taxonomy" id="1890683"/>
    <lineage>
        <taxon>Eukaryota</taxon>
        <taxon>Fungi</taxon>
        <taxon>Dikarya</taxon>
        <taxon>Basidiomycota</taxon>
        <taxon>Agaricomycotina</taxon>
        <taxon>Tremellomycetes</taxon>
        <taxon>Tremellales</taxon>
        <taxon>Trimorphomycetaceae</taxon>
        <taxon>Saitozyma</taxon>
    </lineage>
</organism>
<comment type="function">
    <text evidence="10">Acts as a component of the essential kinetochore-associated NDC80 complex, which is required for chromosome segregation and spindle checkpoint activity.</text>
</comment>
<evidence type="ECO:0000259" key="13">
    <source>
        <dbReference type="Pfam" id="PF03801"/>
    </source>
</evidence>
<evidence type="ECO:0000256" key="7">
    <source>
        <dbReference type="ARBA" id="ARBA00023242"/>
    </source>
</evidence>
<feature type="region of interest" description="Disordered" evidence="12">
    <location>
        <begin position="1"/>
        <end position="150"/>
    </location>
</feature>
<evidence type="ECO:0000256" key="6">
    <source>
        <dbReference type="ARBA" id="ARBA00023054"/>
    </source>
</evidence>
<dbReference type="EMBL" id="RSCD01000011">
    <property type="protein sequence ID" value="RSH90239.1"/>
    <property type="molecule type" value="Genomic_DNA"/>
</dbReference>
<keyword evidence="2 10" id="KW-0158">Chromosome</keyword>
<evidence type="ECO:0000256" key="8">
    <source>
        <dbReference type="ARBA" id="ARBA00023306"/>
    </source>
</evidence>
<keyword evidence="9 10" id="KW-0137">Centromere</keyword>
<feature type="coiled-coil region" evidence="11">
    <location>
        <begin position="560"/>
        <end position="612"/>
    </location>
</feature>
<evidence type="ECO:0000256" key="1">
    <source>
        <dbReference type="ARBA" id="ARBA00007050"/>
    </source>
</evidence>
<feature type="domain" description="Kinetochore protein Ndc80 CH" evidence="13">
    <location>
        <begin position="129"/>
        <end position="270"/>
    </location>
</feature>
<dbReference type="InterPro" id="IPR038273">
    <property type="entry name" value="Ndc80_sf"/>
</dbReference>
<keyword evidence="5 10" id="KW-0995">Kinetochore</keyword>
<dbReference type="Proteomes" id="UP000279259">
    <property type="component" value="Unassembled WGS sequence"/>
</dbReference>
<evidence type="ECO:0000256" key="10">
    <source>
        <dbReference type="RuleBase" id="RU368072"/>
    </source>
</evidence>
<dbReference type="OrthoDB" id="7459479at2759"/>
<accession>A0A427YGF8</accession>
<keyword evidence="8 10" id="KW-0131">Cell cycle</keyword>
<dbReference type="GO" id="GO:0005634">
    <property type="term" value="C:nucleus"/>
    <property type="evidence" value="ECO:0007669"/>
    <property type="project" value="UniProtKB-SubCell"/>
</dbReference>
<reference evidence="14 15" key="1">
    <citation type="submission" date="2018-11" db="EMBL/GenBank/DDBJ databases">
        <title>Genome sequence of Saitozyma podzolica DSM 27192.</title>
        <authorList>
            <person name="Aliyu H."/>
            <person name="Gorte O."/>
            <person name="Ochsenreither K."/>
        </authorList>
    </citation>
    <scope>NUCLEOTIDE SEQUENCE [LARGE SCALE GENOMIC DNA]</scope>
    <source>
        <strain evidence="14 15">DSM 27192</strain>
    </source>
</reference>
<evidence type="ECO:0000256" key="2">
    <source>
        <dbReference type="ARBA" id="ARBA00022454"/>
    </source>
</evidence>
<evidence type="ECO:0000256" key="5">
    <source>
        <dbReference type="ARBA" id="ARBA00022838"/>
    </source>
</evidence>
<evidence type="ECO:0000313" key="15">
    <source>
        <dbReference type="Proteomes" id="UP000279259"/>
    </source>
</evidence>
<keyword evidence="7 10" id="KW-0539">Nucleus</keyword>
<evidence type="ECO:0000256" key="12">
    <source>
        <dbReference type="SAM" id="MobiDB-lite"/>
    </source>
</evidence>
<dbReference type="Pfam" id="PF03801">
    <property type="entry name" value="Ndc80_HEC"/>
    <property type="match status" value="1"/>
</dbReference>
<dbReference type="STRING" id="1890683.A0A427YGF8"/>
<dbReference type="GO" id="GO:0051301">
    <property type="term" value="P:cell division"/>
    <property type="evidence" value="ECO:0007669"/>
    <property type="project" value="UniProtKB-UniRule"/>
</dbReference>
<feature type="compositionally biased region" description="Polar residues" evidence="12">
    <location>
        <begin position="117"/>
        <end position="138"/>
    </location>
</feature>
<dbReference type="GO" id="GO:0051315">
    <property type="term" value="P:attachment of mitotic spindle microtubules to kinetochore"/>
    <property type="evidence" value="ECO:0007669"/>
    <property type="project" value="UniProtKB-UniRule"/>
</dbReference>
<keyword evidence="15" id="KW-1185">Reference proteome</keyword>
<evidence type="ECO:0000256" key="4">
    <source>
        <dbReference type="ARBA" id="ARBA00022776"/>
    </source>
</evidence>